<evidence type="ECO:0000256" key="5">
    <source>
        <dbReference type="SAM" id="SignalP"/>
    </source>
</evidence>
<comment type="caution">
    <text evidence="7">The sequence shown here is derived from an EMBL/GenBank/DDBJ whole genome shotgun (WGS) entry which is preliminary data.</text>
</comment>
<dbReference type="PANTHER" id="PTHR42852">
    <property type="entry name" value="THIOL:DISULFIDE INTERCHANGE PROTEIN DSBE"/>
    <property type="match status" value="1"/>
</dbReference>
<dbReference type="InterPro" id="IPR036249">
    <property type="entry name" value="Thioredoxin-like_sf"/>
</dbReference>
<dbReference type="PROSITE" id="PS00194">
    <property type="entry name" value="THIOREDOXIN_1"/>
    <property type="match status" value="1"/>
</dbReference>
<protein>
    <submittedName>
        <fullName evidence="7">TlpA family protein disulfide reductase</fullName>
    </submittedName>
</protein>
<proteinExistence type="predicted"/>
<feature type="chain" id="PRO_5036814075" evidence="5">
    <location>
        <begin position="20"/>
        <end position="361"/>
    </location>
</feature>
<dbReference type="GO" id="GO:0016491">
    <property type="term" value="F:oxidoreductase activity"/>
    <property type="evidence" value="ECO:0007669"/>
    <property type="project" value="InterPro"/>
</dbReference>
<dbReference type="InterPro" id="IPR017937">
    <property type="entry name" value="Thioredoxin_CS"/>
</dbReference>
<organism evidence="7 8">
    <name type="scientific">Pontibacter cellulosilyticus</name>
    <dbReference type="NCBI Taxonomy" id="1720253"/>
    <lineage>
        <taxon>Bacteria</taxon>
        <taxon>Pseudomonadati</taxon>
        <taxon>Bacteroidota</taxon>
        <taxon>Cytophagia</taxon>
        <taxon>Cytophagales</taxon>
        <taxon>Hymenobacteraceae</taxon>
        <taxon>Pontibacter</taxon>
    </lineage>
</organism>
<evidence type="ECO:0000313" key="8">
    <source>
        <dbReference type="Proteomes" id="UP000603640"/>
    </source>
</evidence>
<dbReference type="InterPro" id="IPR000866">
    <property type="entry name" value="AhpC/TSA"/>
</dbReference>
<keyword evidence="4" id="KW-0676">Redox-active center</keyword>
<dbReference type="GO" id="GO:0017004">
    <property type="term" value="P:cytochrome complex assembly"/>
    <property type="evidence" value="ECO:0007669"/>
    <property type="project" value="UniProtKB-KW"/>
</dbReference>
<evidence type="ECO:0000256" key="4">
    <source>
        <dbReference type="ARBA" id="ARBA00023284"/>
    </source>
</evidence>
<dbReference type="GO" id="GO:0016209">
    <property type="term" value="F:antioxidant activity"/>
    <property type="evidence" value="ECO:0007669"/>
    <property type="project" value="InterPro"/>
</dbReference>
<keyword evidence="3" id="KW-1015">Disulfide bond</keyword>
<dbReference type="Proteomes" id="UP000603640">
    <property type="component" value="Unassembled WGS sequence"/>
</dbReference>
<dbReference type="EMBL" id="JACRVF010000004">
    <property type="protein sequence ID" value="MBC5993957.1"/>
    <property type="molecule type" value="Genomic_DNA"/>
</dbReference>
<evidence type="ECO:0000256" key="2">
    <source>
        <dbReference type="ARBA" id="ARBA00022748"/>
    </source>
</evidence>
<dbReference type="SUPFAM" id="SSF52833">
    <property type="entry name" value="Thioredoxin-like"/>
    <property type="match status" value="1"/>
</dbReference>
<dbReference type="Pfam" id="PF00578">
    <property type="entry name" value="AhpC-TSA"/>
    <property type="match status" value="1"/>
</dbReference>
<evidence type="ECO:0000256" key="1">
    <source>
        <dbReference type="ARBA" id="ARBA00004196"/>
    </source>
</evidence>
<evidence type="ECO:0000259" key="6">
    <source>
        <dbReference type="PROSITE" id="PS51352"/>
    </source>
</evidence>
<feature type="signal peptide" evidence="5">
    <location>
        <begin position="1"/>
        <end position="19"/>
    </location>
</feature>
<keyword evidence="5" id="KW-0732">Signal</keyword>
<dbReference type="CDD" id="cd02966">
    <property type="entry name" value="TlpA_like_family"/>
    <property type="match status" value="1"/>
</dbReference>
<keyword evidence="8" id="KW-1185">Reference proteome</keyword>
<feature type="domain" description="Thioredoxin" evidence="6">
    <location>
        <begin position="222"/>
        <end position="361"/>
    </location>
</feature>
<keyword evidence="2" id="KW-0201">Cytochrome c-type biogenesis</keyword>
<sequence length="361" mass="40312">MKKVVLMLVLLFAASAGFGQHKFYYTLVVAPHQTQKANKLFIAYEIAGTKYIDSLTLDKKQLTLNKKLTQPVAAILYTDNKAISPAAVFLANNTLQVYVDAAAVRTDQTPLQNDFLLLTENDRVRPKYFPLYGELTAKNDTTGLNKLAILFDSLKTDDVKKASDYFSKHKDSFLSLLAFTRLTSSLTDPSAVEQYYKQLPDWAKDSPEGKSILSRIKGAKATQLGSKAIGFTQRLATGGSINLERFKGKYVLLDFWASWCGPCRKEHPNIARAYEELKEKGFEVVSVSLDTNEKAWLGAIEKDSMTWTNVSNLKGFEDEVAIKYSIQVLPANFLINPDGVIIAKDLKGEELVMLLESIIEE</sequence>
<dbReference type="Gene3D" id="3.40.30.10">
    <property type="entry name" value="Glutaredoxin"/>
    <property type="match status" value="1"/>
</dbReference>
<evidence type="ECO:0000256" key="3">
    <source>
        <dbReference type="ARBA" id="ARBA00023157"/>
    </source>
</evidence>
<dbReference type="RefSeq" id="WP_187067984.1">
    <property type="nucleotide sequence ID" value="NZ_JACRVF010000004.1"/>
</dbReference>
<comment type="subcellular location">
    <subcellularLocation>
        <location evidence="1">Cell envelope</location>
    </subcellularLocation>
</comment>
<dbReference type="PROSITE" id="PS51352">
    <property type="entry name" value="THIOREDOXIN_2"/>
    <property type="match status" value="1"/>
</dbReference>
<evidence type="ECO:0000313" key="7">
    <source>
        <dbReference type="EMBL" id="MBC5993957.1"/>
    </source>
</evidence>
<dbReference type="PANTHER" id="PTHR42852:SF6">
    <property type="entry name" value="THIOL:DISULFIDE INTERCHANGE PROTEIN DSBE"/>
    <property type="match status" value="1"/>
</dbReference>
<gene>
    <name evidence="7" type="ORF">H8S84_14005</name>
</gene>
<reference evidence="7" key="1">
    <citation type="submission" date="2020-08" db="EMBL/GenBank/DDBJ databases">
        <title>Pontibacter sp. SD6 16S ribosomal RNA gene Genome sequencing and assembly.</title>
        <authorList>
            <person name="Kang M."/>
        </authorList>
    </citation>
    <scope>NUCLEOTIDE SEQUENCE</scope>
    <source>
        <strain evidence="7">SD6</strain>
    </source>
</reference>
<dbReference type="GO" id="GO:0030313">
    <property type="term" value="C:cell envelope"/>
    <property type="evidence" value="ECO:0007669"/>
    <property type="project" value="UniProtKB-SubCell"/>
</dbReference>
<dbReference type="AlphaFoldDB" id="A0A923N8X6"/>
<dbReference type="InterPro" id="IPR050553">
    <property type="entry name" value="Thioredoxin_ResA/DsbE_sf"/>
</dbReference>
<name>A0A923N8X6_9BACT</name>
<accession>A0A923N8X6</accession>
<dbReference type="InterPro" id="IPR013766">
    <property type="entry name" value="Thioredoxin_domain"/>
</dbReference>